<accession>A0A369B758</accession>
<dbReference type="RefSeq" id="WP_114297921.1">
    <property type="nucleotide sequence ID" value="NZ_QPJT01000011.1"/>
</dbReference>
<dbReference type="PANTHER" id="PTHR34322:SF2">
    <property type="entry name" value="TRANSPOSASE IS200-LIKE DOMAIN-CONTAINING PROTEIN"/>
    <property type="match status" value="1"/>
</dbReference>
<dbReference type="GO" id="GO:0006313">
    <property type="term" value="P:DNA transposition"/>
    <property type="evidence" value="ECO:0007669"/>
    <property type="project" value="InterPro"/>
</dbReference>
<evidence type="ECO:0000259" key="1">
    <source>
        <dbReference type="SMART" id="SM01321"/>
    </source>
</evidence>
<keyword evidence="3" id="KW-1185">Reference proteome</keyword>
<dbReference type="InterPro" id="IPR002686">
    <property type="entry name" value="Transposase_17"/>
</dbReference>
<name>A0A369B758_9FIRM</name>
<dbReference type="AlphaFoldDB" id="A0A369B758"/>
<organism evidence="2 3">
    <name type="scientific">Anaerobacterium chartisolvens</name>
    <dbReference type="NCBI Taxonomy" id="1297424"/>
    <lineage>
        <taxon>Bacteria</taxon>
        <taxon>Bacillati</taxon>
        <taxon>Bacillota</taxon>
        <taxon>Clostridia</taxon>
        <taxon>Eubacteriales</taxon>
        <taxon>Oscillospiraceae</taxon>
        <taxon>Anaerobacterium</taxon>
    </lineage>
</organism>
<dbReference type="InterPro" id="IPR036515">
    <property type="entry name" value="Transposase_17_sf"/>
</dbReference>
<feature type="domain" description="Transposase IS200-like" evidence="1">
    <location>
        <begin position="9"/>
        <end position="123"/>
    </location>
</feature>
<reference evidence="2 3" key="1">
    <citation type="submission" date="2018-07" db="EMBL/GenBank/DDBJ databases">
        <title>Genomic Encyclopedia of Type Strains, Phase IV (KMG-IV): sequencing the most valuable type-strain genomes for metagenomic binning, comparative biology and taxonomic classification.</title>
        <authorList>
            <person name="Goeker M."/>
        </authorList>
    </citation>
    <scope>NUCLEOTIDE SEQUENCE [LARGE SCALE GENOMIC DNA]</scope>
    <source>
        <strain evidence="2 3">DSM 27016</strain>
    </source>
</reference>
<comment type="caution">
    <text evidence="2">The sequence shown here is derived from an EMBL/GenBank/DDBJ whole genome shotgun (WGS) entry which is preliminary data.</text>
</comment>
<gene>
    <name evidence="2" type="ORF">DFR58_111112</name>
</gene>
<proteinExistence type="predicted"/>
<dbReference type="Gene3D" id="3.30.70.1290">
    <property type="entry name" value="Transposase IS200-like"/>
    <property type="match status" value="1"/>
</dbReference>
<dbReference type="PANTHER" id="PTHR34322">
    <property type="entry name" value="TRANSPOSASE, Y1_TNP DOMAIN-CONTAINING"/>
    <property type="match status" value="1"/>
</dbReference>
<evidence type="ECO:0000313" key="2">
    <source>
        <dbReference type="EMBL" id="RCX16367.1"/>
    </source>
</evidence>
<dbReference type="GO" id="GO:0003677">
    <property type="term" value="F:DNA binding"/>
    <property type="evidence" value="ECO:0007669"/>
    <property type="project" value="InterPro"/>
</dbReference>
<dbReference type="Pfam" id="PF01797">
    <property type="entry name" value="Y1_Tnp"/>
    <property type="match status" value="1"/>
</dbReference>
<dbReference type="SUPFAM" id="SSF143422">
    <property type="entry name" value="Transposase IS200-like"/>
    <property type="match status" value="1"/>
</dbReference>
<dbReference type="OrthoDB" id="9788881at2"/>
<dbReference type="EMBL" id="QPJT01000011">
    <property type="protein sequence ID" value="RCX16367.1"/>
    <property type="molecule type" value="Genomic_DNA"/>
</dbReference>
<sequence length="228" mass="27172">MPRKAREKAPESIYHIMFRSVFEFLLFRDNDDKDYYLGLLKRYTDKYKCSIYAYCLMDTHLHMHLDPKGFDLSKFMHSLNTAYVRYYNKKYCRHGHVFQERFESRILTTDEYNFAVSAYIHNNPSDIEGYTGREEAYEYSSYGIYLGIRSDSHNLVDKSFVMSLFNEYDEKAFAQRYREFVSHQRDIGSLSQIRKKLSGSVENEYISGRKVILRELTPAKVLSYISEK</sequence>
<evidence type="ECO:0000313" key="3">
    <source>
        <dbReference type="Proteomes" id="UP000253034"/>
    </source>
</evidence>
<dbReference type="GO" id="GO:0004803">
    <property type="term" value="F:transposase activity"/>
    <property type="evidence" value="ECO:0007669"/>
    <property type="project" value="InterPro"/>
</dbReference>
<dbReference type="Proteomes" id="UP000253034">
    <property type="component" value="Unassembled WGS sequence"/>
</dbReference>
<dbReference type="SMART" id="SM01321">
    <property type="entry name" value="Y1_Tnp"/>
    <property type="match status" value="1"/>
</dbReference>
<protein>
    <submittedName>
        <fullName evidence="2">REP element-mobilizing transposase RayT</fullName>
    </submittedName>
</protein>